<dbReference type="CDD" id="cd01148">
    <property type="entry name" value="TroA_a"/>
    <property type="match status" value="1"/>
</dbReference>
<name>A0ABT6ZZG1_9ACTN</name>
<evidence type="ECO:0000256" key="2">
    <source>
        <dbReference type="SAM" id="MobiDB-lite"/>
    </source>
</evidence>
<comment type="similarity">
    <text evidence="1">Belongs to the bacterial solute-binding protein 8 family.</text>
</comment>
<sequence>MNRSRPVFSRRALRTPPALRTPRMPGSRMPDSSPAPRMSRAQRAPVPRRARTLFVVPLVALLLAPLAACGGTGASGSGDGSGAKGKSPAGFPYTVTNCGVKTTFDRPPERAVTMNQHVTEIMLALGLEDRMAGTAYLDDKIVPRYKNAYDKVKVLAKKYPSKETLLAANPDFVYGGYSSAFDKTEGRERAALKESGVATRLNIEGCRKDIGIGSLHKEIREVARTFGVPERAEALLKKQDRQLAATAERLKGVKKPSVFVYDSGDSSAFTAGGTGIGNDIISRAGGRNVFSDLDKTFADVSWEKVVERKPEVIVVYDYGGTPVKAKKKRLLNDPALADVPAIKHKRFAVLPLSSAVLGPRVPDAVDALARQLHQGE</sequence>
<dbReference type="Gene3D" id="3.40.50.1980">
    <property type="entry name" value="Nitrogenase molybdenum iron protein domain"/>
    <property type="match status" value="2"/>
</dbReference>
<reference evidence="4 5" key="1">
    <citation type="submission" date="2023-05" db="EMBL/GenBank/DDBJ databases">
        <title>Streptantibioticus silvisoli sp. nov., acidotolerant actinomycetes 1 from pine litter.</title>
        <authorList>
            <person name="Swiecimska M."/>
            <person name="Golinska P."/>
            <person name="Sangal V."/>
            <person name="Wachnowicz B."/>
            <person name="Goodfellow M."/>
        </authorList>
    </citation>
    <scope>NUCLEOTIDE SEQUENCE [LARGE SCALE GENOMIC DNA]</scope>
    <source>
        <strain evidence="4 5">DSM 42109</strain>
    </source>
</reference>
<dbReference type="Proteomes" id="UP001214441">
    <property type="component" value="Unassembled WGS sequence"/>
</dbReference>
<organism evidence="4 5">
    <name type="scientific">Streptomyces iconiensis</name>
    <dbReference type="NCBI Taxonomy" id="1384038"/>
    <lineage>
        <taxon>Bacteria</taxon>
        <taxon>Bacillati</taxon>
        <taxon>Actinomycetota</taxon>
        <taxon>Actinomycetes</taxon>
        <taxon>Kitasatosporales</taxon>
        <taxon>Streptomycetaceae</taxon>
        <taxon>Streptomyces</taxon>
    </lineage>
</organism>
<evidence type="ECO:0000313" key="4">
    <source>
        <dbReference type="EMBL" id="MDJ1134444.1"/>
    </source>
</evidence>
<protein>
    <submittedName>
        <fullName evidence="4">ABC transporter substrate-binding protein</fullName>
    </submittedName>
</protein>
<accession>A0ABT6ZZG1</accession>
<keyword evidence="5" id="KW-1185">Reference proteome</keyword>
<dbReference type="SUPFAM" id="SSF53807">
    <property type="entry name" value="Helical backbone' metal receptor"/>
    <property type="match status" value="1"/>
</dbReference>
<evidence type="ECO:0000256" key="1">
    <source>
        <dbReference type="ARBA" id="ARBA00008814"/>
    </source>
</evidence>
<gene>
    <name evidence="4" type="ORF">NMN56_021235</name>
</gene>
<dbReference type="PROSITE" id="PS50983">
    <property type="entry name" value="FE_B12_PBP"/>
    <property type="match status" value="1"/>
</dbReference>
<feature type="region of interest" description="Disordered" evidence="2">
    <location>
        <begin position="1"/>
        <end position="46"/>
    </location>
</feature>
<evidence type="ECO:0000313" key="5">
    <source>
        <dbReference type="Proteomes" id="UP001214441"/>
    </source>
</evidence>
<feature type="domain" description="Fe/B12 periplasmic-binding" evidence="3">
    <location>
        <begin position="110"/>
        <end position="376"/>
    </location>
</feature>
<dbReference type="EMBL" id="JANCPR020000020">
    <property type="protein sequence ID" value="MDJ1134444.1"/>
    <property type="molecule type" value="Genomic_DNA"/>
</dbReference>
<comment type="caution">
    <text evidence="4">The sequence shown here is derived from an EMBL/GenBank/DDBJ whole genome shotgun (WGS) entry which is preliminary data.</text>
</comment>
<dbReference type="PANTHER" id="PTHR30535:SF7">
    <property type="entry name" value="IRON(III) DICITRATE-BINDING PROTEIN"/>
    <property type="match status" value="1"/>
</dbReference>
<dbReference type="Pfam" id="PF01497">
    <property type="entry name" value="Peripla_BP_2"/>
    <property type="match status" value="1"/>
</dbReference>
<dbReference type="PANTHER" id="PTHR30535">
    <property type="entry name" value="VITAMIN B12-BINDING PROTEIN"/>
    <property type="match status" value="1"/>
</dbReference>
<dbReference type="InterPro" id="IPR050902">
    <property type="entry name" value="ABC_Transporter_SBP"/>
</dbReference>
<evidence type="ECO:0000259" key="3">
    <source>
        <dbReference type="PROSITE" id="PS50983"/>
    </source>
</evidence>
<dbReference type="InterPro" id="IPR002491">
    <property type="entry name" value="ABC_transptr_periplasmic_BD"/>
</dbReference>
<proteinExistence type="inferred from homology"/>